<protein>
    <recommendedName>
        <fullName evidence="1">site-specific DNA-methyltransferase (adenine-specific)</fullName>
        <ecNumber evidence="1">2.1.1.72</ecNumber>
    </recommendedName>
</protein>
<dbReference type="InterPro" id="IPR029063">
    <property type="entry name" value="SAM-dependent_MTases_sf"/>
</dbReference>
<evidence type="ECO:0000256" key="4">
    <source>
        <dbReference type="ARBA" id="ARBA00047942"/>
    </source>
</evidence>
<dbReference type="EMBL" id="QWGB01000007">
    <property type="protein sequence ID" value="RIJ22305.1"/>
    <property type="molecule type" value="Genomic_DNA"/>
</dbReference>
<dbReference type="Pfam" id="PF20473">
    <property type="entry name" value="MmeI_Mtase"/>
    <property type="match status" value="1"/>
</dbReference>
<dbReference type="GO" id="GO:0032259">
    <property type="term" value="P:methylation"/>
    <property type="evidence" value="ECO:0007669"/>
    <property type="project" value="UniProtKB-KW"/>
</dbReference>
<comment type="caution">
    <text evidence="9">The sequence shown here is derived from an EMBL/GenBank/DDBJ whole genome shotgun (WGS) entry which is preliminary data.</text>
</comment>
<dbReference type="InterPro" id="IPR046817">
    <property type="entry name" value="MmeI_N"/>
</dbReference>
<reference evidence="9 10" key="1">
    <citation type="submission" date="2018-08" db="EMBL/GenBank/DDBJ databases">
        <title>Henriciella mobilis sp. nov., isolated from seawater.</title>
        <authorList>
            <person name="Cheng H."/>
            <person name="Wu Y.-H."/>
            <person name="Xu X.-W."/>
            <person name="Guo L.-L."/>
        </authorList>
    </citation>
    <scope>NUCLEOTIDE SEQUENCE [LARGE SCALE GENOMIC DNA]</scope>
    <source>
        <strain evidence="9 10">CCUG66934</strain>
    </source>
</reference>
<dbReference type="Gene3D" id="3.40.50.150">
    <property type="entry name" value="Vaccinia Virus protein VP39"/>
    <property type="match status" value="1"/>
</dbReference>
<dbReference type="PANTHER" id="PTHR33841">
    <property type="entry name" value="DNA METHYLTRANSFERASE YEEA-RELATED"/>
    <property type="match status" value="1"/>
</dbReference>
<evidence type="ECO:0000256" key="1">
    <source>
        <dbReference type="ARBA" id="ARBA00011900"/>
    </source>
</evidence>
<sequence length="955" mass="107338">MTPSDFIRKWERSELKESASAQQHFLDLCELLDVAKPAEMDHSGDSYCFEKGATKSTGGQGFADVWKKGCFGWEYKGPKANLDAAYAQLQRYAVALESPPLLIVSDTKRIVIYTNWTNTVSEKHDIALTDLLDQKWRDLLRNCFTNPGALKPKRTRDDLTREAADDFSKLAQRLRDRGHAPEIVAHFVNRLVFCMFAEDVSLLPNKLFQKAMERSQREPERAQGHLINLFAAMQNGGEFGLEDIPWFNGGLFDSADALPMDRDDVDLALKAAKLYWGDIDPSILGTLFERGLDPSKRSQLGAHYTDREKIMMIVNPVIVEPLTAEWDTVKAQIFEEMEKSRTAKSSGAQTQAYNRAVKAHSDFIEKLANFRVLDPACGSGNFLYLSLKALKDIEHKANVEAEALGLPRGFPRVGPEAVKGIELNPYAAELARVSIWIGEIQWMRENGFSVADNPILKPLNTIECRDAILNADGTRAEWPDADVVVGNPPFLGSRMMIEALGESYSEALRTSWTDLPDKIDLVCYWFGKAWEQIQAGTTKRVGFVATNSITGGANREILRRIVHSGRVVDAWRDEPWVVEGTSVRVSLVCFDGQNHNPELVRLDGISVPSIYSDLSSGGSTVDLTLARKIVENVGACFEGFRKYGPLDISGHVAREWLRAPLNVNGLSNQLVLKPTVNGQDIVRRPSDTWIIDFHGFEMGEAAYFEQPFSHALKHVKPYRDGVRDANRRERWWQFGRTGENLRSAMFGLERLIVTPQVSKFRIFCWLPTQVALAAPNFAIARHDDTSFGILHSKFHELWSLRTCTFLGKGNDPRYTPTTCFETFPFPKGLTPDIPAEVYADDPRAKTIAAAAARLNDLRENWLNPPDLIKRVPEVVEGYPDRILPVDEAAEKILKKRTLTNLYNERPAWLGHAHRALDEAVAEAYGWGDDFRAGTLSDEEILKRLFELNQARAVGQ</sequence>
<dbReference type="SUPFAM" id="SSF53335">
    <property type="entry name" value="S-adenosyl-L-methionine-dependent methyltransferases"/>
    <property type="match status" value="1"/>
</dbReference>
<evidence type="ECO:0000259" key="8">
    <source>
        <dbReference type="Pfam" id="PF20473"/>
    </source>
</evidence>
<keyword evidence="10" id="KW-1185">Reference proteome</keyword>
<comment type="catalytic activity">
    <reaction evidence="4">
        <text>a 2'-deoxyadenosine in DNA + S-adenosyl-L-methionine = an N(6)-methyl-2'-deoxyadenosine in DNA + S-adenosyl-L-homocysteine + H(+)</text>
        <dbReference type="Rhea" id="RHEA:15197"/>
        <dbReference type="Rhea" id="RHEA-COMP:12418"/>
        <dbReference type="Rhea" id="RHEA-COMP:12419"/>
        <dbReference type="ChEBI" id="CHEBI:15378"/>
        <dbReference type="ChEBI" id="CHEBI:57856"/>
        <dbReference type="ChEBI" id="CHEBI:59789"/>
        <dbReference type="ChEBI" id="CHEBI:90615"/>
        <dbReference type="ChEBI" id="CHEBI:90616"/>
        <dbReference type="EC" id="2.1.1.72"/>
    </reaction>
</comment>
<dbReference type="RefSeq" id="WP_119380223.1">
    <property type="nucleotide sequence ID" value="NZ_QWGB01000007.1"/>
</dbReference>
<evidence type="ECO:0000259" key="6">
    <source>
        <dbReference type="Pfam" id="PF20465"/>
    </source>
</evidence>
<evidence type="ECO:0000259" key="7">
    <source>
        <dbReference type="Pfam" id="PF20466"/>
    </source>
</evidence>
<dbReference type="EC" id="2.1.1.72" evidence="1"/>
<dbReference type="Pfam" id="PF20466">
    <property type="entry name" value="MmeI_TRD"/>
    <property type="match status" value="1"/>
</dbReference>
<feature type="domain" description="MmeI-like helicase spacer" evidence="6">
    <location>
        <begin position="184"/>
        <end position="252"/>
    </location>
</feature>
<evidence type="ECO:0000313" key="9">
    <source>
        <dbReference type="EMBL" id="RIJ22305.1"/>
    </source>
</evidence>
<keyword evidence="2 9" id="KW-0489">Methyltransferase</keyword>
<evidence type="ECO:0000256" key="2">
    <source>
        <dbReference type="ARBA" id="ARBA00022603"/>
    </source>
</evidence>
<dbReference type="GO" id="GO:0009007">
    <property type="term" value="F:site-specific DNA-methyltransferase (adenine-specific) activity"/>
    <property type="evidence" value="ECO:0007669"/>
    <property type="project" value="UniProtKB-EC"/>
</dbReference>
<feature type="domain" description="MmeI-like DNA-methyltransferase" evidence="8">
    <location>
        <begin position="358"/>
        <end position="563"/>
    </location>
</feature>
<dbReference type="InterPro" id="IPR046819">
    <property type="entry name" value="MmeI_hel"/>
</dbReference>
<feature type="domain" description="MmeI-like target recognition" evidence="7">
    <location>
        <begin position="673"/>
        <end position="827"/>
    </location>
</feature>
<organism evidence="9 10">
    <name type="scientific">Henriciella barbarensis</name>
    <dbReference type="NCBI Taxonomy" id="86342"/>
    <lineage>
        <taxon>Bacteria</taxon>
        <taxon>Pseudomonadati</taxon>
        <taxon>Pseudomonadota</taxon>
        <taxon>Alphaproteobacteria</taxon>
        <taxon>Hyphomonadales</taxon>
        <taxon>Hyphomonadaceae</taxon>
        <taxon>Henriciella</taxon>
    </lineage>
</organism>
<gene>
    <name evidence="9" type="ORF">D1224_12180</name>
</gene>
<name>A0A399QW31_9PROT</name>
<accession>A0A399QW31</accession>
<dbReference type="Pfam" id="PF20465">
    <property type="entry name" value="MmeI_hel"/>
    <property type="match status" value="1"/>
</dbReference>
<dbReference type="InterPro" id="IPR050953">
    <property type="entry name" value="N4_N6_ade-DNA_methylase"/>
</dbReference>
<dbReference type="InterPro" id="IPR046816">
    <property type="entry name" value="MmeI_Mtase"/>
</dbReference>
<dbReference type="Pfam" id="PF20464">
    <property type="entry name" value="MmeI_N"/>
    <property type="match status" value="1"/>
</dbReference>
<evidence type="ECO:0000256" key="3">
    <source>
        <dbReference type="ARBA" id="ARBA00022679"/>
    </source>
</evidence>
<evidence type="ECO:0000259" key="5">
    <source>
        <dbReference type="Pfam" id="PF20464"/>
    </source>
</evidence>
<dbReference type="OrthoDB" id="9806213at2"/>
<feature type="domain" description="MmeI-like N-terminal" evidence="5">
    <location>
        <begin position="3"/>
        <end position="176"/>
    </location>
</feature>
<dbReference type="Proteomes" id="UP000265431">
    <property type="component" value="Unassembled WGS sequence"/>
</dbReference>
<keyword evidence="3 9" id="KW-0808">Transferase</keyword>
<evidence type="ECO:0000313" key="10">
    <source>
        <dbReference type="Proteomes" id="UP000265431"/>
    </source>
</evidence>
<dbReference type="PANTHER" id="PTHR33841:SF1">
    <property type="entry name" value="DNA METHYLTRANSFERASE A"/>
    <property type="match status" value="1"/>
</dbReference>
<proteinExistence type="predicted"/>
<dbReference type="PRINTS" id="PR00507">
    <property type="entry name" value="N12N6MTFRASE"/>
</dbReference>
<dbReference type="InterPro" id="IPR046820">
    <property type="entry name" value="MmeI_TRD"/>
</dbReference>
<dbReference type="AlphaFoldDB" id="A0A399QW31"/>